<dbReference type="Gene3D" id="1.10.3710.10">
    <property type="entry name" value="DNA polymerase III clamp loader subunits, C-terminal domain"/>
    <property type="match status" value="1"/>
</dbReference>
<dbReference type="InterPro" id="IPR003959">
    <property type="entry name" value="ATPase_AAA_core"/>
</dbReference>
<evidence type="ECO:0000259" key="5">
    <source>
        <dbReference type="SMART" id="SM00382"/>
    </source>
</evidence>
<dbReference type="GO" id="GO:0008047">
    <property type="term" value="F:enzyme activator activity"/>
    <property type="evidence" value="ECO:0007669"/>
    <property type="project" value="TreeGrafter"/>
</dbReference>
<dbReference type="CDD" id="cd18139">
    <property type="entry name" value="HLD_clamp_RarA"/>
    <property type="match status" value="1"/>
</dbReference>
<dbReference type="Gene3D" id="1.20.272.10">
    <property type="match status" value="1"/>
</dbReference>
<comment type="caution">
    <text evidence="6">The sequence shown here is derived from an EMBL/GenBank/DDBJ whole genome shotgun (WGS) entry which is preliminary data.</text>
</comment>
<dbReference type="PANTHER" id="PTHR13779:SF7">
    <property type="entry name" value="ATPASE WRNIP1"/>
    <property type="match status" value="1"/>
</dbReference>
<sequence length="441" mass="48971">MDLFDYMRSNTLQKESPLAARLRPKKLEEVVGQQHIIGKDKLLYRAIKADKLSSIILYGPPGTGKTTIAKVIANTTSAEFTQINATIAGKKDMEQVVEQAKNNLGMYGKKTILFVDEIHRFNKGQQDYLLPFVEDGTLILIGATTENPYFEVNSALISRSIVFELKPLSKEDIMELIHRAVYDKEKGMGAYDVLIEEEAKEFLADIANGDARSALNAIELAVLTTEKSVDEKIHITIEVAQECIQKRVVRYDKSGDNHYDTISAFIKSMRGSDPDAAVYYLSRMLYAGESITFIARRIIICASEDVGNADPNALCVAVAAAQAVERIGLPEARIILAQAVTYIATAPKSNAAILAIDKATNVMEATKTASIPAHLQDAHYKGANKLGHGLGYQYAHDFKNHYVKQQYLPNGLENMVFYEPSTNGYEKQISEHMKRIKEEAK</sequence>
<dbReference type="PANTHER" id="PTHR13779">
    <property type="entry name" value="WERNER HELICASE-INTERACTING PROTEIN 1 FAMILY MEMBER"/>
    <property type="match status" value="1"/>
</dbReference>
<dbReference type="InterPro" id="IPR021886">
    <property type="entry name" value="MgsA_C"/>
</dbReference>
<comment type="similarity">
    <text evidence="1">Belongs to the AAA ATPase family. RarA/MGS1/WRNIP1 subfamily.</text>
</comment>
<keyword evidence="7" id="KW-1185">Reference proteome</keyword>
<dbReference type="Pfam" id="PF00004">
    <property type="entry name" value="AAA"/>
    <property type="match status" value="1"/>
</dbReference>
<dbReference type="RefSeq" id="WP_151140612.1">
    <property type="nucleotide sequence ID" value="NZ_WAGX01000002.1"/>
</dbReference>
<dbReference type="Gene3D" id="3.40.50.300">
    <property type="entry name" value="P-loop containing nucleotide triphosphate hydrolases"/>
    <property type="match status" value="1"/>
</dbReference>
<dbReference type="GO" id="GO:0000731">
    <property type="term" value="P:DNA synthesis involved in DNA repair"/>
    <property type="evidence" value="ECO:0007669"/>
    <property type="project" value="TreeGrafter"/>
</dbReference>
<dbReference type="Proteomes" id="UP000461768">
    <property type="component" value="Unassembled WGS sequence"/>
</dbReference>
<dbReference type="InterPro" id="IPR051314">
    <property type="entry name" value="AAA_ATPase_RarA/MGS1/WRNIP1"/>
</dbReference>
<dbReference type="SMART" id="SM00382">
    <property type="entry name" value="AAA"/>
    <property type="match status" value="1"/>
</dbReference>
<gene>
    <name evidence="6" type="ORF">F7O84_00475</name>
</gene>
<reference evidence="6 7" key="2">
    <citation type="submission" date="2020-02" db="EMBL/GenBank/DDBJ databases">
        <title>Candidatus Galacturonibacter soehngenii shows hetero-acetogenic catabolism of galacturonic acid but lacks a canonical carbon monoxide dehydrogenase/acetyl-CoA synthase complex.</title>
        <authorList>
            <person name="Diender M."/>
            <person name="Stouten G.R."/>
            <person name="Petersen J.F."/>
            <person name="Nielsen P.H."/>
            <person name="Dueholm M.S."/>
            <person name="Pronk J.T."/>
            <person name="Van Loosdrecht M.C.M."/>
        </authorList>
    </citation>
    <scope>NUCLEOTIDE SEQUENCE [LARGE SCALE GENOMIC DNA]</scope>
    <source>
        <strain evidence="6">GalUA</strain>
    </source>
</reference>
<dbReference type="SUPFAM" id="SSF48019">
    <property type="entry name" value="post-AAA+ oligomerization domain-like"/>
    <property type="match status" value="1"/>
</dbReference>
<keyword evidence="4" id="KW-0067">ATP-binding</keyword>
<dbReference type="FunFam" id="1.10.3710.10:FF:000003">
    <property type="entry name" value="ATPase, AAA family protein"/>
    <property type="match status" value="1"/>
</dbReference>
<reference evidence="6 7" key="1">
    <citation type="submission" date="2019-09" db="EMBL/GenBank/DDBJ databases">
        <authorList>
            <person name="Valk L.C."/>
        </authorList>
    </citation>
    <scope>NUCLEOTIDE SEQUENCE [LARGE SCALE GENOMIC DNA]</scope>
    <source>
        <strain evidence="6">GalUA</strain>
    </source>
</reference>
<accession>A0A7V7UI75</accession>
<dbReference type="GO" id="GO:0006261">
    <property type="term" value="P:DNA-templated DNA replication"/>
    <property type="evidence" value="ECO:0007669"/>
    <property type="project" value="TreeGrafter"/>
</dbReference>
<evidence type="ECO:0000313" key="7">
    <source>
        <dbReference type="Proteomes" id="UP000461768"/>
    </source>
</evidence>
<dbReference type="OrthoDB" id="9778364at2"/>
<dbReference type="FunFam" id="1.20.272.10:FF:000001">
    <property type="entry name" value="Putative AAA family ATPase"/>
    <property type="match status" value="1"/>
</dbReference>
<dbReference type="AlphaFoldDB" id="A0A7V7UI75"/>
<name>A0A7V7UI75_9FIRM</name>
<proteinExistence type="inferred from homology"/>
<dbReference type="SUPFAM" id="SSF52540">
    <property type="entry name" value="P-loop containing nucleoside triphosphate hydrolases"/>
    <property type="match status" value="1"/>
</dbReference>
<dbReference type="GO" id="GO:0017116">
    <property type="term" value="F:single-stranded DNA helicase activity"/>
    <property type="evidence" value="ECO:0007669"/>
    <property type="project" value="TreeGrafter"/>
</dbReference>
<keyword evidence="3" id="KW-0547">Nucleotide-binding</keyword>
<dbReference type="InterPro" id="IPR032423">
    <property type="entry name" value="AAA_assoc_2"/>
</dbReference>
<evidence type="ECO:0000256" key="4">
    <source>
        <dbReference type="ARBA" id="ARBA00022840"/>
    </source>
</evidence>
<dbReference type="Gene3D" id="1.10.8.60">
    <property type="match status" value="1"/>
</dbReference>
<organism evidence="6 7">
    <name type="scientific">Candidatus Galacturonatibacter soehngenii</name>
    <dbReference type="NCBI Taxonomy" id="2307010"/>
    <lineage>
        <taxon>Bacteria</taxon>
        <taxon>Bacillati</taxon>
        <taxon>Bacillota</taxon>
        <taxon>Clostridia</taxon>
        <taxon>Lachnospirales</taxon>
        <taxon>Lachnospiraceae</taxon>
        <taxon>Candidatus Galacturonatibacter</taxon>
    </lineage>
</organism>
<evidence type="ECO:0000256" key="2">
    <source>
        <dbReference type="ARBA" id="ARBA00020776"/>
    </source>
</evidence>
<dbReference type="CDD" id="cd00009">
    <property type="entry name" value="AAA"/>
    <property type="match status" value="1"/>
</dbReference>
<dbReference type="Pfam" id="PF12002">
    <property type="entry name" value="MgsA_C"/>
    <property type="match status" value="1"/>
</dbReference>
<dbReference type="InterPro" id="IPR008921">
    <property type="entry name" value="DNA_pol3_clamp-load_cplx_C"/>
</dbReference>
<protein>
    <recommendedName>
        <fullName evidence="2">Replication-associated recombination protein A</fullName>
    </recommendedName>
</protein>
<evidence type="ECO:0000313" key="6">
    <source>
        <dbReference type="EMBL" id="KAB1440993.1"/>
    </source>
</evidence>
<dbReference type="FunFam" id="3.40.50.300:FF:000345">
    <property type="entry name" value="AAA family ATPase"/>
    <property type="match status" value="1"/>
</dbReference>
<dbReference type="GO" id="GO:0016887">
    <property type="term" value="F:ATP hydrolysis activity"/>
    <property type="evidence" value="ECO:0007669"/>
    <property type="project" value="InterPro"/>
</dbReference>
<dbReference type="InterPro" id="IPR003593">
    <property type="entry name" value="AAA+_ATPase"/>
</dbReference>
<dbReference type="GO" id="GO:0003677">
    <property type="term" value="F:DNA binding"/>
    <property type="evidence" value="ECO:0007669"/>
    <property type="project" value="InterPro"/>
</dbReference>
<dbReference type="EMBL" id="WAGX01000002">
    <property type="protein sequence ID" value="KAB1440993.1"/>
    <property type="molecule type" value="Genomic_DNA"/>
</dbReference>
<dbReference type="InterPro" id="IPR027417">
    <property type="entry name" value="P-loop_NTPase"/>
</dbReference>
<feature type="domain" description="AAA+ ATPase" evidence="5">
    <location>
        <begin position="51"/>
        <end position="168"/>
    </location>
</feature>
<evidence type="ECO:0000256" key="3">
    <source>
        <dbReference type="ARBA" id="ARBA00022741"/>
    </source>
</evidence>
<dbReference type="GO" id="GO:0005524">
    <property type="term" value="F:ATP binding"/>
    <property type="evidence" value="ECO:0007669"/>
    <property type="project" value="UniProtKB-KW"/>
</dbReference>
<dbReference type="Pfam" id="PF16193">
    <property type="entry name" value="AAA_assoc_2"/>
    <property type="match status" value="1"/>
</dbReference>
<dbReference type="FunFam" id="1.10.8.60:FF:000029">
    <property type="entry name" value="Replication-associated recombination protein A"/>
    <property type="match status" value="1"/>
</dbReference>
<evidence type="ECO:0000256" key="1">
    <source>
        <dbReference type="ARBA" id="ARBA00008959"/>
    </source>
</evidence>